<protein>
    <recommendedName>
        <fullName evidence="4">MetS family NSS transporter small subunit</fullName>
    </recommendedName>
</protein>
<keyword evidence="1" id="KW-0812">Transmembrane</keyword>
<keyword evidence="3" id="KW-1185">Reference proteome</keyword>
<feature type="transmembrane region" description="Helical" evidence="1">
    <location>
        <begin position="6"/>
        <end position="28"/>
    </location>
</feature>
<accession>A0A1E8EZ55</accession>
<dbReference type="Proteomes" id="UP000175744">
    <property type="component" value="Unassembled WGS sequence"/>
</dbReference>
<gene>
    <name evidence="2" type="ORF">CLOACE_13690</name>
</gene>
<dbReference type="NCBIfam" id="NF033493">
    <property type="entry name" value="MetS_like_NSS"/>
    <property type="match status" value="1"/>
</dbReference>
<proteinExistence type="predicted"/>
<dbReference type="AlphaFoldDB" id="A0A1E8EZ55"/>
<evidence type="ECO:0000313" key="2">
    <source>
        <dbReference type="EMBL" id="OFI05988.1"/>
    </source>
</evidence>
<evidence type="ECO:0000256" key="1">
    <source>
        <dbReference type="SAM" id="Phobius"/>
    </source>
</evidence>
<dbReference type="OrthoDB" id="2055915at2"/>
<dbReference type="EMBL" id="LZFO01000017">
    <property type="protein sequence ID" value="OFI05988.1"/>
    <property type="molecule type" value="Genomic_DNA"/>
</dbReference>
<name>A0A1E8EZ55_9CLOT</name>
<keyword evidence="1" id="KW-0472">Membrane</keyword>
<reference evidence="2 3" key="1">
    <citation type="submission" date="2016-06" db="EMBL/GenBank/DDBJ databases">
        <title>Genome sequence of Clostridium acetireducens DSM 10703.</title>
        <authorList>
            <person name="Poehlein A."/>
            <person name="Fluechter S."/>
            <person name="Duerre P."/>
            <person name="Daniel R."/>
        </authorList>
    </citation>
    <scope>NUCLEOTIDE SEQUENCE [LARGE SCALE GENOMIC DNA]</scope>
    <source>
        <strain evidence="2 3">DSM 10703</strain>
    </source>
</reference>
<sequence length="35" mass="3796">MTPSAIIFFTIGATVLWGGLLCTLTIAIKKEKRSN</sequence>
<evidence type="ECO:0008006" key="4">
    <source>
        <dbReference type="Google" id="ProtNLM"/>
    </source>
</evidence>
<organism evidence="2 3">
    <name type="scientific">Clostridium acetireducens DSM 10703</name>
    <dbReference type="NCBI Taxonomy" id="1121290"/>
    <lineage>
        <taxon>Bacteria</taxon>
        <taxon>Bacillati</taxon>
        <taxon>Bacillota</taxon>
        <taxon>Clostridia</taxon>
        <taxon>Eubacteriales</taxon>
        <taxon>Clostridiaceae</taxon>
        <taxon>Clostridium</taxon>
    </lineage>
</organism>
<keyword evidence="1" id="KW-1133">Transmembrane helix</keyword>
<dbReference type="RefSeq" id="WP_139141314.1">
    <property type="nucleotide sequence ID" value="NZ_LZFO01000017.1"/>
</dbReference>
<comment type="caution">
    <text evidence="2">The sequence shown here is derived from an EMBL/GenBank/DDBJ whole genome shotgun (WGS) entry which is preliminary data.</text>
</comment>
<evidence type="ECO:0000313" key="3">
    <source>
        <dbReference type="Proteomes" id="UP000175744"/>
    </source>
</evidence>